<name>A0A2M8WMQ4_9RHOB</name>
<dbReference type="SUPFAM" id="SSF111369">
    <property type="entry name" value="HlyD-like secretion proteins"/>
    <property type="match status" value="2"/>
</dbReference>
<dbReference type="InterPro" id="IPR006143">
    <property type="entry name" value="RND_pump_MFP"/>
</dbReference>
<evidence type="ECO:0000313" key="4">
    <source>
        <dbReference type="Proteomes" id="UP000228531"/>
    </source>
</evidence>
<evidence type="ECO:0000313" key="3">
    <source>
        <dbReference type="EMBL" id="PJI92212.1"/>
    </source>
</evidence>
<protein>
    <submittedName>
        <fullName evidence="3">Multidrug efflux system membrane fusion protein</fullName>
    </submittedName>
</protein>
<comment type="caution">
    <text evidence="3">The sequence shown here is derived from an EMBL/GenBank/DDBJ whole genome shotgun (WGS) entry which is preliminary data.</text>
</comment>
<dbReference type="PANTHER" id="PTHR30469">
    <property type="entry name" value="MULTIDRUG RESISTANCE PROTEIN MDTA"/>
    <property type="match status" value="1"/>
</dbReference>
<reference evidence="3 4" key="1">
    <citation type="submission" date="2017-11" db="EMBL/GenBank/DDBJ databases">
        <title>Genomic Encyclopedia of Archaeal and Bacterial Type Strains, Phase II (KMG-II): From Individual Species to Whole Genera.</title>
        <authorList>
            <person name="Goeker M."/>
        </authorList>
    </citation>
    <scope>NUCLEOTIDE SEQUENCE [LARGE SCALE GENOMIC DNA]</scope>
    <source>
        <strain evidence="3 4">DSM 29128</strain>
    </source>
</reference>
<dbReference type="GO" id="GO:1990281">
    <property type="term" value="C:efflux pump complex"/>
    <property type="evidence" value="ECO:0007669"/>
    <property type="project" value="TreeGrafter"/>
</dbReference>
<dbReference type="AlphaFoldDB" id="A0A2M8WMQ4"/>
<dbReference type="Pfam" id="PF25954">
    <property type="entry name" value="Beta-barrel_RND_2"/>
    <property type="match status" value="1"/>
</dbReference>
<dbReference type="Gene3D" id="2.40.30.170">
    <property type="match status" value="1"/>
</dbReference>
<proteinExistence type="inferred from homology"/>
<dbReference type="EMBL" id="PGTY01000001">
    <property type="protein sequence ID" value="PJI92212.1"/>
    <property type="molecule type" value="Genomic_DNA"/>
</dbReference>
<sequence>MKIIPVITAVLVLAGLYMVVFERDTLVAFAQGPAGEDIIAVAPDETAAETTENEAALVGVVATHSVAQTIDSAVILRGRTEAARQVTVAAETSGLVISEPRRKGAFINEGEMLCNLDPGTREASLAEARARLAEAQSRVPEAEAGVIEAGARVREAEINLNAAQRLSVDGFASETQLVSAEAAMEAATAGMQAARSAVTSAEAGIEAAQAAVATAAREIDKLAITAPFSGLLETDTAELGSLMQTGSPCATIIQLNPIKLVGFVPETDVSKVSVGAMAGARLTSGEQVEGQVTFLSRSADELTRTFRVEVTVENEDLAISDGQTAEILIASDGRTAHLIAQSSLTLDDDGVLGVRTVAEGNLAQFMPVTLLRDTAEGVWVTDLPETVDIITVGQEFVVDGVQIAPTFTEAKG</sequence>
<gene>
    <name evidence="3" type="ORF">BC777_1057</name>
</gene>
<dbReference type="Gene3D" id="2.40.50.100">
    <property type="match status" value="1"/>
</dbReference>
<dbReference type="Proteomes" id="UP000228531">
    <property type="component" value="Unassembled WGS sequence"/>
</dbReference>
<dbReference type="Gene3D" id="1.10.287.470">
    <property type="entry name" value="Helix hairpin bin"/>
    <property type="match status" value="1"/>
</dbReference>
<comment type="similarity">
    <text evidence="1">Belongs to the membrane fusion protein (MFP) (TC 8.A.1) family.</text>
</comment>
<feature type="domain" description="CusB-like beta-barrel" evidence="2">
    <location>
        <begin position="264"/>
        <end position="331"/>
    </location>
</feature>
<dbReference type="InterPro" id="IPR058792">
    <property type="entry name" value="Beta-barrel_RND_2"/>
</dbReference>
<dbReference type="PANTHER" id="PTHR30469:SF29">
    <property type="entry name" value="BLR2860 PROTEIN"/>
    <property type="match status" value="1"/>
</dbReference>
<keyword evidence="4" id="KW-1185">Reference proteome</keyword>
<accession>A0A2M8WMQ4</accession>
<evidence type="ECO:0000256" key="1">
    <source>
        <dbReference type="ARBA" id="ARBA00009477"/>
    </source>
</evidence>
<dbReference type="NCBIfam" id="TIGR01730">
    <property type="entry name" value="RND_mfp"/>
    <property type="match status" value="1"/>
</dbReference>
<organism evidence="3 4">
    <name type="scientific">Yoonia maricola</name>
    <dbReference type="NCBI Taxonomy" id="420999"/>
    <lineage>
        <taxon>Bacteria</taxon>
        <taxon>Pseudomonadati</taxon>
        <taxon>Pseudomonadota</taxon>
        <taxon>Alphaproteobacteria</taxon>
        <taxon>Rhodobacterales</taxon>
        <taxon>Paracoccaceae</taxon>
        <taxon>Yoonia</taxon>
    </lineage>
</organism>
<dbReference type="RefSeq" id="WP_100367054.1">
    <property type="nucleotide sequence ID" value="NZ_PGTY01000001.1"/>
</dbReference>
<dbReference type="OrthoDB" id="9806939at2"/>
<dbReference type="GO" id="GO:0015562">
    <property type="term" value="F:efflux transmembrane transporter activity"/>
    <property type="evidence" value="ECO:0007669"/>
    <property type="project" value="TreeGrafter"/>
</dbReference>
<evidence type="ECO:0000259" key="2">
    <source>
        <dbReference type="Pfam" id="PF25954"/>
    </source>
</evidence>